<protein>
    <recommendedName>
        <fullName evidence="2">Curli production assembly/transport component CsgE</fullName>
    </recommendedName>
</protein>
<accession>A0A7V7GSB7</accession>
<evidence type="ECO:0000313" key="5">
    <source>
        <dbReference type="Proteomes" id="UP000463138"/>
    </source>
</evidence>
<dbReference type="AlphaFoldDB" id="A0A7V7GSB7"/>
<dbReference type="Proteomes" id="UP000463138">
    <property type="component" value="Unassembled WGS sequence"/>
</dbReference>
<dbReference type="RefSeq" id="WP_149333366.1">
    <property type="nucleotide sequence ID" value="NZ_QOVF01000004.1"/>
</dbReference>
<keyword evidence="5" id="KW-1185">Reference proteome</keyword>
<name>A0A7V7GSB7_9GAMM</name>
<comment type="function">
    <text evidence="1">May be involved in the biogenesis of curli organelles.</text>
</comment>
<organism evidence="4 5">
    <name type="scientific">Halopseudomonas laoshanensis</name>
    <dbReference type="NCBI Taxonomy" id="2268758"/>
    <lineage>
        <taxon>Bacteria</taxon>
        <taxon>Pseudomonadati</taxon>
        <taxon>Pseudomonadota</taxon>
        <taxon>Gammaproteobacteria</taxon>
        <taxon>Pseudomonadales</taxon>
        <taxon>Pseudomonadaceae</taxon>
        <taxon>Halopseudomonas</taxon>
    </lineage>
</organism>
<dbReference type="Pfam" id="PF10627">
    <property type="entry name" value="CsgE"/>
    <property type="match status" value="1"/>
</dbReference>
<sequence length="141" mass="15527">MLSAPADVNNDIDAGAEAEAGGDAAVDDAAAADDAILAGFVVNDTISNIGHEFYRYFSERLRDGDELDVNLVVHERPSARWGSLIWVELDGVILYQRFLPPNISLLQPVAYSAADWIREAIAQQSLERMFQDNFDIEGDEL</sequence>
<keyword evidence="3" id="KW-0732">Signal</keyword>
<dbReference type="EMBL" id="QOVF01000004">
    <property type="protein sequence ID" value="KAA0693628.1"/>
    <property type="molecule type" value="Genomic_DNA"/>
</dbReference>
<evidence type="ECO:0000256" key="3">
    <source>
        <dbReference type="ARBA" id="ARBA00022729"/>
    </source>
</evidence>
<dbReference type="InterPro" id="IPR018900">
    <property type="entry name" value="Curli_CsgE"/>
</dbReference>
<evidence type="ECO:0000256" key="2">
    <source>
        <dbReference type="ARBA" id="ARBA00014024"/>
    </source>
</evidence>
<gene>
    <name evidence="4" type="ORF">DT594_14405</name>
</gene>
<comment type="caution">
    <text evidence="4">The sequence shown here is derived from an EMBL/GenBank/DDBJ whole genome shotgun (WGS) entry which is preliminary data.</text>
</comment>
<evidence type="ECO:0000313" key="4">
    <source>
        <dbReference type="EMBL" id="KAA0693628.1"/>
    </source>
</evidence>
<dbReference type="OrthoDB" id="6869495at2"/>
<proteinExistence type="predicted"/>
<evidence type="ECO:0000256" key="1">
    <source>
        <dbReference type="ARBA" id="ARBA00003989"/>
    </source>
</evidence>
<reference evidence="4 5" key="1">
    <citation type="submission" date="2018-07" db="EMBL/GenBank/DDBJ databases">
        <title>Pseudomonas laoshanensis sp. nov., isolated from soil.</title>
        <authorList>
            <person name="Sun J."/>
            <person name="Yu L."/>
            <person name="Wang M."/>
            <person name="Zhang C."/>
        </authorList>
    </citation>
    <scope>NUCLEOTIDE SEQUENCE [LARGE SCALE GENOMIC DNA]</scope>
    <source>
        <strain evidence="4 5">Y22</strain>
    </source>
</reference>